<protein>
    <submittedName>
        <fullName evidence="2">DUF4410 domain-containing protein</fullName>
    </submittedName>
</protein>
<dbReference type="EMBL" id="AP027041">
    <property type="protein sequence ID" value="BDU17553.1"/>
    <property type="molecule type" value="Genomic_DNA"/>
</dbReference>
<evidence type="ECO:0000313" key="3">
    <source>
        <dbReference type="Proteomes" id="UP001317822"/>
    </source>
</evidence>
<proteinExistence type="predicted"/>
<dbReference type="RefSeq" id="WP_281779479.1">
    <property type="nucleotide sequence ID" value="NZ_AP027041.1"/>
</dbReference>
<evidence type="ECO:0000313" key="2">
    <source>
        <dbReference type="EMBL" id="BDU17553.1"/>
    </source>
</evidence>
<organism evidence="2 3">
    <name type="scientific">Lysobacter auxotrophicus</name>
    <dbReference type="NCBI Taxonomy" id="2992573"/>
    <lineage>
        <taxon>Bacteria</taxon>
        <taxon>Pseudomonadati</taxon>
        <taxon>Pseudomonadota</taxon>
        <taxon>Gammaproteobacteria</taxon>
        <taxon>Lysobacterales</taxon>
        <taxon>Lysobacteraceae</taxon>
        <taxon>Lysobacter</taxon>
    </lineage>
</organism>
<dbReference type="PROSITE" id="PS51257">
    <property type="entry name" value="PROKAR_LIPOPROTEIN"/>
    <property type="match status" value="1"/>
</dbReference>
<gene>
    <name evidence="2" type="ORF">LA521A_27540</name>
</gene>
<keyword evidence="3" id="KW-1185">Reference proteome</keyword>
<dbReference type="InterPro" id="IPR025522">
    <property type="entry name" value="DUF4410"/>
</dbReference>
<evidence type="ECO:0000256" key="1">
    <source>
        <dbReference type="SAM" id="SignalP"/>
    </source>
</evidence>
<feature type="signal peptide" evidence="1">
    <location>
        <begin position="1"/>
        <end position="27"/>
    </location>
</feature>
<sequence length="186" mass="19753">MKGIRVTVAAIALAALSACSTTSVMHAGYRVAEAQTFSYEITNTSEMSVAGLALLRDSLDQQLSDRRLLAVNGDPEALKVDVRINNYYMRNGAARFLVGIMAGRDNIRSTVKVLRADGQQMGHFEVESYNATALGTSSGLVEKHAKEIVDRVAALKSASATAPALGAVPAVTQPPNGGMKWKPKGF</sequence>
<dbReference type="Pfam" id="PF14366">
    <property type="entry name" value="DUF4410"/>
    <property type="match status" value="1"/>
</dbReference>
<accession>A0ABM8DG61</accession>
<name>A0ABM8DG61_9GAMM</name>
<keyword evidence="1" id="KW-0732">Signal</keyword>
<feature type="chain" id="PRO_5047359211" evidence="1">
    <location>
        <begin position="28"/>
        <end position="186"/>
    </location>
</feature>
<reference evidence="2 3" key="1">
    <citation type="journal article" date="2023" name="Int. J. Syst. Evol. Microbiol.">
        <title>Physiological and genomic analyses of cobalamin (vitamin B12)-auxotrophy of Lysobacter auxotrophicus sp. nov., a methionine-auxotrophic chitinolytic bacterium isolated from chitin-treated soil.</title>
        <authorList>
            <person name="Saito A."/>
            <person name="Dohra H."/>
            <person name="Hamada M."/>
            <person name="Moriuchi R."/>
            <person name="Kotsuchibashi Y."/>
            <person name="Mori K."/>
        </authorList>
    </citation>
    <scope>NUCLEOTIDE SEQUENCE [LARGE SCALE GENOMIC DNA]</scope>
    <source>
        <strain evidence="2 3">5-21a</strain>
    </source>
</reference>
<dbReference type="Proteomes" id="UP001317822">
    <property type="component" value="Chromosome"/>
</dbReference>